<keyword evidence="4" id="KW-1185">Reference proteome</keyword>
<evidence type="ECO:0000313" key="4">
    <source>
        <dbReference type="Proteomes" id="UP001451303"/>
    </source>
</evidence>
<accession>A0ABR3D6Z6</accession>
<feature type="region of interest" description="Disordered" evidence="1">
    <location>
        <begin position="1"/>
        <end position="25"/>
    </location>
</feature>
<dbReference type="EMBL" id="JAVLET010000007">
    <property type="protein sequence ID" value="KAL0468466.1"/>
    <property type="molecule type" value="Genomic_DNA"/>
</dbReference>
<gene>
    <name evidence="3" type="ORF">QR685DRAFT_573738</name>
</gene>
<evidence type="ECO:0000256" key="2">
    <source>
        <dbReference type="SAM" id="Phobius"/>
    </source>
</evidence>
<protein>
    <submittedName>
        <fullName evidence="3">Uncharacterized protein</fullName>
    </submittedName>
</protein>
<proteinExistence type="predicted"/>
<evidence type="ECO:0000256" key="1">
    <source>
        <dbReference type="SAM" id="MobiDB-lite"/>
    </source>
</evidence>
<sequence length="65" mass="7475">MDETGKWPEVRGVFPQDLPPQLPSRLPPGMQDICYLGWPISLFVGGGQGSVTATIRRRQRRRRRR</sequence>
<reference evidence="3 4" key="1">
    <citation type="submission" date="2023-09" db="EMBL/GenBank/DDBJ databases">
        <title>Multi-omics analysis of a traditional fermented food reveals byproduct-associated fungal strains for waste-to-food upcycling.</title>
        <authorList>
            <consortium name="Lawrence Berkeley National Laboratory"/>
            <person name="Rekdal V.M."/>
            <person name="Villalobos-Escobedo J.M."/>
            <person name="Rodriguez-Valeron N."/>
            <person name="Garcia M.O."/>
            <person name="Vasquez D.P."/>
            <person name="Damayanti I."/>
            <person name="Sorensen P.M."/>
            <person name="Baidoo E.E."/>
            <person name="De Carvalho A.C."/>
            <person name="Riley R."/>
            <person name="Lipzen A."/>
            <person name="He G."/>
            <person name="Yan M."/>
            <person name="Haridas S."/>
            <person name="Daum C."/>
            <person name="Yoshinaga Y."/>
            <person name="Ng V."/>
            <person name="Grigoriev I.V."/>
            <person name="Munk R."/>
            <person name="Nuraida L."/>
            <person name="Wijaya C.H."/>
            <person name="Morales P.-C."/>
            <person name="Keasling J.D."/>
        </authorList>
    </citation>
    <scope>NUCLEOTIDE SEQUENCE [LARGE SCALE GENOMIC DNA]</scope>
    <source>
        <strain evidence="3 4">FGSC 2613</strain>
    </source>
</reference>
<keyword evidence="2" id="KW-0812">Transmembrane</keyword>
<keyword evidence="2" id="KW-1133">Transmembrane helix</keyword>
<keyword evidence="2" id="KW-0472">Membrane</keyword>
<comment type="caution">
    <text evidence="3">The sequence shown here is derived from an EMBL/GenBank/DDBJ whole genome shotgun (WGS) entry which is preliminary data.</text>
</comment>
<evidence type="ECO:0000313" key="3">
    <source>
        <dbReference type="EMBL" id="KAL0468466.1"/>
    </source>
</evidence>
<organism evidence="3 4">
    <name type="scientific">Neurospora intermedia</name>
    <dbReference type="NCBI Taxonomy" id="5142"/>
    <lineage>
        <taxon>Eukaryota</taxon>
        <taxon>Fungi</taxon>
        <taxon>Dikarya</taxon>
        <taxon>Ascomycota</taxon>
        <taxon>Pezizomycotina</taxon>
        <taxon>Sordariomycetes</taxon>
        <taxon>Sordariomycetidae</taxon>
        <taxon>Sordariales</taxon>
        <taxon>Sordariaceae</taxon>
        <taxon>Neurospora</taxon>
    </lineage>
</organism>
<dbReference type="Proteomes" id="UP001451303">
    <property type="component" value="Unassembled WGS sequence"/>
</dbReference>
<feature type="transmembrane region" description="Helical" evidence="2">
    <location>
        <begin position="35"/>
        <end position="55"/>
    </location>
</feature>
<name>A0ABR3D6Z6_NEUIN</name>